<comment type="caution">
    <text evidence="1">The sequence shown here is derived from an EMBL/GenBank/DDBJ whole genome shotgun (WGS) entry which is preliminary data.</text>
</comment>
<gene>
    <name evidence="1" type="ORF">Amon02_001224000</name>
</gene>
<dbReference type="Proteomes" id="UP001165064">
    <property type="component" value="Unassembled WGS sequence"/>
</dbReference>
<proteinExistence type="predicted"/>
<protein>
    <submittedName>
        <fullName evidence="1">Unnamed protein product</fullName>
    </submittedName>
</protein>
<sequence length="313" mass="34102">MKILTNTGPNSNLALTVTDGEFTWTYDEANDDHLVDPFTSTPESITGPPSGLHDINLKINKSDFVIITGLIGSGKSSLLQALAGIMPKVSGELNVNGSMIYGGVPWIQNATVRENIVFGLPFDQQKYSQVVDACCLASDFKQLIDGEFTFVGEKGITLSGGQKARINLARLVYAGSDIVLLDDVLSAVDSKVAKSIMNKCINGLLKNKTRVLATHQLSLIKSADKMIFMNGDGTVDTGKFGELNQHNEGFRSLLEFAGDQSKENKLVKVETTRKVETFNDNANEEFSSDQHEITTNGTIAASTYSRYLNNHFH</sequence>
<evidence type="ECO:0000313" key="1">
    <source>
        <dbReference type="EMBL" id="GMF05169.1"/>
    </source>
</evidence>
<reference evidence="1" key="1">
    <citation type="submission" date="2023-04" db="EMBL/GenBank/DDBJ databases">
        <title>Ambrosiozyma monospora NBRC 10751.</title>
        <authorList>
            <person name="Ichikawa N."/>
            <person name="Sato H."/>
            <person name="Tonouchi N."/>
        </authorList>
    </citation>
    <scope>NUCLEOTIDE SEQUENCE</scope>
    <source>
        <strain evidence="1">NBRC 10751</strain>
    </source>
</reference>
<accession>A0ACB5UA03</accession>
<organism evidence="1 2">
    <name type="scientific">Ambrosiozyma monospora</name>
    <name type="common">Yeast</name>
    <name type="synonym">Endomycopsis monosporus</name>
    <dbReference type="NCBI Taxonomy" id="43982"/>
    <lineage>
        <taxon>Eukaryota</taxon>
        <taxon>Fungi</taxon>
        <taxon>Dikarya</taxon>
        <taxon>Ascomycota</taxon>
        <taxon>Saccharomycotina</taxon>
        <taxon>Pichiomycetes</taxon>
        <taxon>Pichiales</taxon>
        <taxon>Pichiaceae</taxon>
        <taxon>Ambrosiozyma</taxon>
    </lineage>
</organism>
<dbReference type="EMBL" id="BSXS01014238">
    <property type="protein sequence ID" value="GMF05169.1"/>
    <property type="molecule type" value="Genomic_DNA"/>
</dbReference>
<evidence type="ECO:0000313" key="2">
    <source>
        <dbReference type="Proteomes" id="UP001165064"/>
    </source>
</evidence>
<name>A0ACB5UA03_AMBMO</name>
<keyword evidence="2" id="KW-1185">Reference proteome</keyword>